<sequence>MVAAGGLGFTGVPGALNPSHASDLGSALSIKAAIARLKLGNERFVNGEPRHFRSAKRWRDHLVEGQNPFAVVLGCADSRVPIELVFDQGFGDLFVIRNAGNVVMDDVAGSIEYAVKHLHTKLVVVMGHEGCGAVTAAFKNRKERRTEPPELQTVLKLIEPAIAHLNPNEHDAIAKGVEANVLWSVKNMVRLQKERNRAADFSIVGAVYELQSGRVRFLDPSPEVPVR</sequence>
<evidence type="ECO:0000256" key="5">
    <source>
        <dbReference type="ARBA" id="ARBA00048348"/>
    </source>
</evidence>
<protein>
    <recommendedName>
        <fullName evidence="2 7">Carbonic anhydrase</fullName>
        <ecNumber evidence="2 7">4.2.1.1</ecNumber>
    </recommendedName>
    <alternativeName>
        <fullName evidence="7">Carbonate dehydratase</fullName>
    </alternativeName>
</protein>
<dbReference type="EMBL" id="SJPJ01000001">
    <property type="protein sequence ID" value="TWT85030.1"/>
    <property type="molecule type" value="Genomic_DNA"/>
</dbReference>
<comment type="caution">
    <text evidence="8">The sequence shown here is derived from an EMBL/GenBank/DDBJ whole genome shotgun (WGS) entry which is preliminary data.</text>
</comment>
<evidence type="ECO:0000256" key="4">
    <source>
        <dbReference type="ARBA" id="ARBA00023239"/>
    </source>
</evidence>
<reference evidence="8 9" key="1">
    <citation type="submission" date="2019-02" db="EMBL/GenBank/DDBJ databases">
        <title>Deep-cultivation of Planctomycetes and their phenomic and genomic characterization uncovers novel biology.</title>
        <authorList>
            <person name="Wiegand S."/>
            <person name="Jogler M."/>
            <person name="Boedeker C."/>
            <person name="Pinto D."/>
            <person name="Vollmers J."/>
            <person name="Rivas-Marin E."/>
            <person name="Kohn T."/>
            <person name="Peeters S.H."/>
            <person name="Heuer A."/>
            <person name="Rast P."/>
            <person name="Oberbeckmann S."/>
            <person name="Bunk B."/>
            <person name="Jeske O."/>
            <person name="Meyerdierks A."/>
            <person name="Storesund J.E."/>
            <person name="Kallscheuer N."/>
            <person name="Luecker S."/>
            <person name="Lage O.M."/>
            <person name="Pohl T."/>
            <person name="Merkel B.J."/>
            <person name="Hornburger P."/>
            <person name="Mueller R.-W."/>
            <person name="Bruemmer F."/>
            <person name="Labrenz M."/>
            <person name="Spormann A.M."/>
            <person name="Op Den Camp H."/>
            <person name="Overmann J."/>
            <person name="Amann R."/>
            <person name="Jetten M.S.M."/>
            <person name="Mascher T."/>
            <person name="Medema M.H."/>
            <person name="Devos D.P."/>
            <person name="Kaster A.-K."/>
            <person name="Ovreas L."/>
            <person name="Rohde M."/>
            <person name="Galperin M.Y."/>
            <person name="Jogler C."/>
        </authorList>
    </citation>
    <scope>NUCLEOTIDE SEQUENCE [LARGE SCALE GENOMIC DNA]</scope>
    <source>
        <strain evidence="8 9">CA13</strain>
    </source>
</reference>
<keyword evidence="9" id="KW-1185">Reference proteome</keyword>
<dbReference type="SUPFAM" id="SSF53056">
    <property type="entry name" value="beta-carbonic anhydrase, cab"/>
    <property type="match status" value="1"/>
</dbReference>
<dbReference type="SMART" id="SM00947">
    <property type="entry name" value="Pro_CA"/>
    <property type="match status" value="1"/>
</dbReference>
<dbReference type="Gene3D" id="3.40.1050.10">
    <property type="entry name" value="Carbonic anhydrase"/>
    <property type="match status" value="1"/>
</dbReference>
<dbReference type="Pfam" id="PF00484">
    <property type="entry name" value="Pro_CA"/>
    <property type="match status" value="1"/>
</dbReference>
<evidence type="ECO:0000313" key="9">
    <source>
        <dbReference type="Proteomes" id="UP000315010"/>
    </source>
</evidence>
<comment type="catalytic activity">
    <reaction evidence="5 7">
        <text>hydrogencarbonate + H(+) = CO2 + H2O</text>
        <dbReference type="Rhea" id="RHEA:10748"/>
        <dbReference type="ChEBI" id="CHEBI:15377"/>
        <dbReference type="ChEBI" id="CHEBI:15378"/>
        <dbReference type="ChEBI" id="CHEBI:16526"/>
        <dbReference type="ChEBI" id="CHEBI:17544"/>
        <dbReference type="EC" id="4.2.1.1"/>
    </reaction>
</comment>
<feature type="binding site" evidence="6">
    <location>
        <position position="77"/>
    </location>
    <ligand>
        <name>Zn(2+)</name>
        <dbReference type="ChEBI" id="CHEBI:29105"/>
    </ligand>
</feature>
<dbReference type="EC" id="4.2.1.1" evidence="2 7"/>
<evidence type="ECO:0000256" key="1">
    <source>
        <dbReference type="ARBA" id="ARBA00006217"/>
    </source>
</evidence>
<dbReference type="GO" id="GO:0008270">
    <property type="term" value="F:zinc ion binding"/>
    <property type="evidence" value="ECO:0007669"/>
    <property type="project" value="UniProtKB-UniRule"/>
</dbReference>
<dbReference type="InterPro" id="IPR036874">
    <property type="entry name" value="Carbonic_anhydrase_sf"/>
</dbReference>
<evidence type="ECO:0000256" key="3">
    <source>
        <dbReference type="ARBA" id="ARBA00022833"/>
    </source>
</evidence>
<feature type="binding site" evidence="6">
    <location>
        <position position="75"/>
    </location>
    <ligand>
        <name>Zn(2+)</name>
        <dbReference type="ChEBI" id="CHEBI:29105"/>
    </ligand>
</feature>
<dbReference type="CDD" id="cd03378">
    <property type="entry name" value="beta_CA_cladeC"/>
    <property type="match status" value="1"/>
</dbReference>
<dbReference type="PROSITE" id="PS00705">
    <property type="entry name" value="PROK_CO2_ANHYDRASE_2"/>
    <property type="match status" value="1"/>
</dbReference>
<dbReference type="InterPro" id="IPR001765">
    <property type="entry name" value="Carbonic_anhydrase"/>
</dbReference>
<organism evidence="8 9">
    <name type="scientific">Novipirellula herctigrandis</name>
    <dbReference type="NCBI Taxonomy" id="2527986"/>
    <lineage>
        <taxon>Bacteria</taxon>
        <taxon>Pseudomonadati</taxon>
        <taxon>Planctomycetota</taxon>
        <taxon>Planctomycetia</taxon>
        <taxon>Pirellulales</taxon>
        <taxon>Pirellulaceae</taxon>
        <taxon>Novipirellula</taxon>
    </lineage>
</organism>
<name>A0A5C5ZCZ3_9BACT</name>
<dbReference type="PANTHER" id="PTHR11002:SF79">
    <property type="entry name" value="CARBONIC ANHYDRASE 2"/>
    <property type="match status" value="1"/>
</dbReference>
<comment type="similarity">
    <text evidence="1 7">Belongs to the beta-class carbonic anhydrase family.</text>
</comment>
<accession>A0A5C5ZCZ3</accession>
<keyword evidence="3 6" id="KW-0862">Zinc</keyword>
<dbReference type="PANTHER" id="PTHR11002">
    <property type="entry name" value="CARBONIC ANHYDRASE"/>
    <property type="match status" value="1"/>
</dbReference>
<proteinExistence type="inferred from homology"/>
<evidence type="ECO:0000313" key="8">
    <source>
        <dbReference type="EMBL" id="TWT85030.1"/>
    </source>
</evidence>
<gene>
    <name evidence="8" type="primary">mtcA2</name>
    <name evidence="8" type="ORF">CA13_65120</name>
</gene>
<dbReference type="AlphaFoldDB" id="A0A5C5ZCZ3"/>
<evidence type="ECO:0000256" key="6">
    <source>
        <dbReference type="PIRSR" id="PIRSR601765-1"/>
    </source>
</evidence>
<evidence type="ECO:0000256" key="2">
    <source>
        <dbReference type="ARBA" id="ARBA00012925"/>
    </source>
</evidence>
<comment type="cofactor">
    <cofactor evidence="6">
        <name>Zn(2+)</name>
        <dbReference type="ChEBI" id="CHEBI:29105"/>
    </cofactor>
    <text evidence="6">Binds 1 zinc ion per subunit.</text>
</comment>
<dbReference type="GO" id="GO:0015976">
    <property type="term" value="P:carbon utilization"/>
    <property type="evidence" value="ECO:0007669"/>
    <property type="project" value="InterPro"/>
</dbReference>
<comment type="function">
    <text evidence="7">Reversible hydration of carbon dioxide.</text>
</comment>
<feature type="binding site" evidence="6">
    <location>
        <position position="128"/>
    </location>
    <ligand>
        <name>Zn(2+)</name>
        <dbReference type="ChEBI" id="CHEBI:29105"/>
    </ligand>
</feature>
<evidence type="ECO:0000256" key="7">
    <source>
        <dbReference type="RuleBase" id="RU003956"/>
    </source>
</evidence>
<dbReference type="Proteomes" id="UP000315010">
    <property type="component" value="Unassembled WGS sequence"/>
</dbReference>
<keyword evidence="4 7" id="KW-0456">Lyase</keyword>
<dbReference type="InterPro" id="IPR015892">
    <property type="entry name" value="Carbonic_anhydrase_CS"/>
</dbReference>
<dbReference type="GO" id="GO:0004089">
    <property type="term" value="F:carbonate dehydratase activity"/>
    <property type="evidence" value="ECO:0007669"/>
    <property type="project" value="UniProtKB-UniRule"/>
</dbReference>
<keyword evidence="6" id="KW-0479">Metal-binding</keyword>
<feature type="binding site" evidence="6">
    <location>
        <position position="131"/>
    </location>
    <ligand>
        <name>Zn(2+)</name>
        <dbReference type="ChEBI" id="CHEBI:29105"/>
    </ligand>
</feature>